<sequence length="294" mass="31522">MVTSPFGKPVIGNRDANPAHWAPGSWVEPASGTQTKGESVVIREGSTTGLHRAGLWRSGIGVPGCEPDGSCRIDYSAPDGDETLVVLDGEARVTVTGTGETHVLRPGSIVSHPKGLGLTWEITSAAFRKFWVIWDSPDAAAADDHLYVRHVDDDDPASWEPYEWDDADGRHWRCGENLVMRSTGSTGSLKCGLWRSGPDTGDGTELAAVTPEAGSVCEGSRCAGHTISASRGIGDESMLLLNGRAHIVNHDSGEEFDVEPGDIIAQYMGPNITWTSKSRYMKKFFIMTNATVPA</sequence>
<dbReference type="InterPro" id="IPR014710">
    <property type="entry name" value="RmlC-like_jellyroll"/>
</dbReference>
<comment type="caution">
    <text evidence="3">The sequence shown here is derived from an EMBL/GenBank/DDBJ whole genome shotgun (WGS) entry which is preliminary data.</text>
</comment>
<protein>
    <submittedName>
        <fullName evidence="3">Cupin superfamily protein</fullName>
    </submittedName>
</protein>
<dbReference type="RefSeq" id="WP_205111296.1">
    <property type="nucleotide sequence ID" value="NZ_BAAAHT010000001.1"/>
</dbReference>
<feature type="region of interest" description="Disordered" evidence="1">
    <location>
        <begin position="1"/>
        <end position="38"/>
    </location>
</feature>
<accession>A0ABS2L9A6</accession>
<dbReference type="Gene3D" id="2.60.120.10">
    <property type="entry name" value="Jelly Rolls"/>
    <property type="match status" value="2"/>
</dbReference>
<reference evidence="3 4" key="1">
    <citation type="submission" date="2021-01" db="EMBL/GenBank/DDBJ databases">
        <title>Sequencing the genomes of 1000 actinobacteria strains.</title>
        <authorList>
            <person name="Klenk H.-P."/>
        </authorList>
    </citation>
    <scope>NUCLEOTIDE SEQUENCE [LARGE SCALE GENOMIC DNA]</scope>
    <source>
        <strain evidence="3 4">DSM 13057</strain>
    </source>
</reference>
<proteinExistence type="predicted"/>
<evidence type="ECO:0000256" key="1">
    <source>
        <dbReference type="SAM" id="MobiDB-lite"/>
    </source>
</evidence>
<keyword evidence="4" id="KW-1185">Reference proteome</keyword>
<name>A0ABS2L9A6_9MICO</name>
<dbReference type="Pfam" id="PF05899">
    <property type="entry name" value="Cupin_3"/>
    <property type="match status" value="1"/>
</dbReference>
<feature type="domain" description="(S)-ureidoglycine aminohydrolase cupin" evidence="2">
    <location>
        <begin position="80"/>
        <end position="130"/>
    </location>
</feature>
<organism evidence="3 4">
    <name type="scientific">Subtercola frigoramans</name>
    <dbReference type="NCBI Taxonomy" id="120298"/>
    <lineage>
        <taxon>Bacteria</taxon>
        <taxon>Bacillati</taxon>
        <taxon>Actinomycetota</taxon>
        <taxon>Actinomycetes</taxon>
        <taxon>Micrococcales</taxon>
        <taxon>Microbacteriaceae</taxon>
        <taxon>Subtercola</taxon>
    </lineage>
</organism>
<dbReference type="EMBL" id="JAFBBU010000001">
    <property type="protein sequence ID" value="MBM7473670.1"/>
    <property type="molecule type" value="Genomic_DNA"/>
</dbReference>
<dbReference type="SUPFAM" id="SSF51182">
    <property type="entry name" value="RmlC-like cupins"/>
    <property type="match status" value="2"/>
</dbReference>
<dbReference type="InterPro" id="IPR011051">
    <property type="entry name" value="RmlC_Cupin_sf"/>
</dbReference>
<evidence type="ECO:0000259" key="2">
    <source>
        <dbReference type="Pfam" id="PF05899"/>
    </source>
</evidence>
<dbReference type="Proteomes" id="UP000776164">
    <property type="component" value="Unassembled WGS sequence"/>
</dbReference>
<evidence type="ECO:0000313" key="4">
    <source>
        <dbReference type="Proteomes" id="UP000776164"/>
    </source>
</evidence>
<gene>
    <name evidence="3" type="ORF">JOE66_003304</name>
</gene>
<evidence type="ECO:0000313" key="3">
    <source>
        <dbReference type="EMBL" id="MBM7473670.1"/>
    </source>
</evidence>
<dbReference type="InterPro" id="IPR008579">
    <property type="entry name" value="UGlyAH_Cupin_dom"/>
</dbReference>